<sequence length="81" mass="8882">MRGGNSGGKTWVPINSKNIKGVGMVNGMTKPGFRKTLGDGEEKNPWHRRDKLVDSGPTEMVSKTKENLSCSGWSKTKSVFQ</sequence>
<dbReference type="EMBL" id="BPLR01007289">
    <property type="protein sequence ID" value="GIY15839.1"/>
    <property type="molecule type" value="Genomic_DNA"/>
</dbReference>
<reference evidence="2 3" key="1">
    <citation type="submission" date="2021-06" db="EMBL/GenBank/DDBJ databases">
        <title>Caerostris extrusa draft genome.</title>
        <authorList>
            <person name="Kono N."/>
            <person name="Arakawa K."/>
        </authorList>
    </citation>
    <scope>NUCLEOTIDE SEQUENCE [LARGE SCALE GENOMIC DNA]</scope>
</reference>
<evidence type="ECO:0000313" key="3">
    <source>
        <dbReference type="Proteomes" id="UP001054945"/>
    </source>
</evidence>
<organism evidence="2 3">
    <name type="scientific">Caerostris extrusa</name>
    <name type="common">Bark spider</name>
    <name type="synonym">Caerostris bankana</name>
    <dbReference type="NCBI Taxonomy" id="172846"/>
    <lineage>
        <taxon>Eukaryota</taxon>
        <taxon>Metazoa</taxon>
        <taxon>Ecdysozoa</taxon>
        <taxon>Arthropoda</taxon>
        <taxon>Chelicerata</taxon>
        <taxon>Arachnida</taxon>
        <taxon>Araneae</taxon>
        <taxon>Araneomorphae</taxon>
        <taxon>Entelegynae</taxon>
        <taxon>Araneoidea</taxon>
        <taxon>Araneidae</taxon>
        <taxon>Caerostris</taxon>
    </lineage>
</organism>
<protein>
    <submittedName>
        <fullName evidence="2">Uncharacterized protein</fullName>
    </submittedName>
</protein>
<keyword evidence="3" id="KW-1185">Reference proteome</keyword>
<accession>A0AAV4R498</accession>
<comment type="caution">
    <text evidence="2">The sequence shown here is derived from an EMBL/GenBank/DDBJ whole genome shotgun (WGS) entry which is preliminary data.</text>
</comment>
<gene>
    <name evidence="2" type="ORF">CEXT_345451</name>
</gene>
<proteinExistence type="predicted"/>
<dbReference type="Proteomes" id="UP001054945">
    <property type="component" value="Unassembled WGS sequence"/>
</dbReference>
<evidence type="ECO:0000256" key="1">
    <source>
        <dbReference type="SAM" id="MobiDB-lite"/>
    </source>
</evidence>
<dbReference type="AlphaFoldDB" id="A0AAV4R498"/>
<evidence type="ECO:0000313" key="2">
    <source>
        <dbReference type="EMBL" id="GIY15839.1"/>
    </source>
</evidence>
<feature type="compositionally biased region" description="Basic and acidic residues" evidence="1">
    <location>
        <begin position="36"/>
        <end position="53"/>
    </location>
</feature>
<name>A0AAV4R498_CAEEX</name>
<feature type="region of interest" description="Disordered" evidence="1">
    <location>
        <begin position="22"/>
        <end position="66"/>
    </location>
</feature>